<keyword evidence="1" id="KW-0812">Transmembrane</keyword>
<keyword evidence="1" id="KW-1133">Transmembrane helix</keyword>
<gene>
    <name evidence="2" type="ORF">HUT05_45225</name>
</gene>
<accession>A0A7I0Y8V5</accession>
<dbReference type="AlphaFoldDB" id="A0A7I0Y8V5"/>
<feature type="transmembrane region" description="Helical" evidence="1">
    <location>
        <begin position="27"/>
        <end position="46"/>
    </location>
</feature>
<evidence type="ECO:0000313" key="2">
    <source>
        <dbReference type="EMBL" id="QKZ15936.1"/>
    </source>
</evidence>
<reference evidence="2 3" key="1">
    <citation type="submission" date="2020-06" db="EMBL/GenBank/DDBJ databases">
        <title>Genome mining for natural products.</title>
        <authorList>
            <person name="Zhang B."/>
            <person name="Shi J."/>
            <person name="Ge H."/>
        </authorList>
    </citation>
    <scope>NUCLEOTIDE SEQUENCE [LARGE SCALE GENOMIC DNA]</scope>
    <source>
        <strain evidence="2 3">NA02069</strain>
    </source>
</reference>
<dbReference type="EMBL" id="CP056041">
    <property type="protein sequence ID" value="QKZ15936.1"/>
    <property type="molecule type" value="Genomic_DNA"/>
</dbReference>
<keyword evidence="3" id="KW-1185">Reference proteome</keyword>
<proteinExistence type="predicted"/>
<protein>
    <submittedName>
        <fullName evidence="2">Uncharacterized protein</fullName>
    </submittedName>
</protein>
<sequence>MTSVPSPEPPVPPENCPPGTFITQHTALVLLTALVIGLIVAGLTFLNGAPTAGAVLAGALSAGGSVPVLRTLIR</sequence>
<keyword evidence="1" id="KW-0472">Membrane</keyword>
<dbReference type="RefSeq" id="WP_176573651.1">
    <property type="nucleotide sequence ID" value="NZ_CBDRGH010000013.1"/>
</dbReference>
<evidence type="ECO:0000256" key="1">
    <source>
        <dbReference type="SAM" id="Phobius"/>
    </source>
</evidence>
<organism evidence="2 3">
    <name type="scientific">Streptomyces chartreusis</name>
    <dbReference type="NCBI Taxonomy" id="1969"/>
    <lineage>
        <taxon>Bacteria</taxon>
        <taxon>Bacillati</taxon>
        <taxon>Actinomycetota</taxon>
        <taxon>Actinomycetes</taxon>
        <taxon>Kitasatosporales</taxon>
        <taxon>Streptomycetaceae</taxon>
        <taxon>Streptomyces</taxon>
    </lineage>
</organism>
<name>A0A7I0Y8V5_STRCX</name>
<evidence type="ECO:0000313" key="3">
    <source>
        <dbReference type="Proteomes" id="UP000509418"/>
    </source>
</evidence>
<dbReference type="Proteomes" id="UP000509418">
    <property type="component" value="Chromosome"/>
</dbReference>